<proteinExistence type="predicted"/>
<dbReference type="AlphaFoldDB" id="A0A8S1KIC6"/>
<evidence type="ECO:0000313" key="8">
    <source>
        <dbReference type="Proteomes" id="UP000692954"/>
    </source>
</evidence>
<keyword evidence="8" id="KW-1185">Reference proteome</keyword>
<evidence type="ECO:0000256" key="3">
    <source>
        <dbReference type="ARBA" id="ARBA00023163"/>
    </source>
</evidence>
<dbReference type="InterPro" id="IPR006565">
    <property type="entry name" value="BTP"/>
</dbReference>
<sequence length="230" mass="27023">MIKQSRSKEQSLGKLMKIYVAQMLLNSGVSSCQEQGINLLVEFFIKIIRKVGSNSRRLYELQGRQEGDIFHVLLALDQLSITCTSMLQHFKKNNNNSDLSLNRLLTQIMESVYKEKYNSQEIDEQNNLRQRCQLSISSLIQPQSNNCSLNTLLYAPVIFKNEKVQKQKKELTEKQLKEEKRKYQYQFDEDQFQKQLGKNKQKERKQELDLNPYNAPLKRKQAIKALDQML</sequence>
<dbReference type="EMBL" id="CAJJDN010000008">
    <property type="protein sequence ID" value="CAD8054878.1"/>
    <property type="molecule type" value="Genomic_DNA"/>
</dbReference>
<evidence type="ECO:0000256" key="4">
    <source>
        <dbReference type="ARBA" id="ARBA00023242"/>
    </source>
</evidence>
<organism evidence="7 8">
    <name type="scientific">Paramecium sonneborni</name>
    <dbReference type="NCBI Taxonomy" id="65129"/>
    <lineage>
        <taxon>Eukaryota</taxon>
        <taxon>Sar</taxon>
        <taxon>Alveolata</taxon>
        <taxon>Ciliophora</taxon>
        <taxon>Intramacronucleata</taxon>
        <taxon>Oligohymenophorea</taxon>
        <taxon>Peniculida</taxon>
        <taxon>Parameciidae</taxon>
        <taxon>Paramecium</taxon>
    </lineage>
</organism>
<comment type="subcellular location">
    <subcellularLocation>
        <location evidence="1">Nucleus</location>
    </subcellularLocation>
</comment>
<keyword evidence="3" id="KW-0804">Transcription</keyword>
<dbReference type="Pfam" id="PF07524">
    <property type="entry name" value="Bromo_TP"/>
    <property type="match status" value="1"/>
</dbReference>
<evidence type="ECO:0000256" key="5">
    <source>
        <dbReference type="SAM" id="MobiDB-lite"/>
    </source>
</evidence>
<accession>A0A8S1KIC6</accession>
<keyword evidence="4" id="KW-0539">Nucleus</keyword>
<protein>
    <recommendedName>
        <fullName evidence="6">Bromodomain associated domain-containing protein</fullName>
    </recommendedName>
</protein>
<dbReference type="OrthoDB" id="296369at2759"/>
<feature type="region of interest" description="Disordered" evidence="5">
    <location>
        <begin position="195"/>
        <end position="214"/>
    </location>
</feature>
<gene>
    <name evidence="7" type="ORF">PSON_ATCC_30995.1.T0080517</name>
</gene>
<dbReference type="Proteomes" id="UP000692954">
    <property type="component" value="Unassembled WGS sequence"/>
</dbReference>
<dbReference type="GO" id="GO:0005634">
    <property type="term" value="C:nucleus"/>
    <property type="evidence" value="ECO:0007669"/>
    <property type="project" value="UniProtKB-SubCell"/>
</dbReference>
<reference evidence="7" key="1">
    <citation type="submission" date="2021-01" db="EMBL/GenBank/DDBJ databases">
        <authorList>
            <consortium name="Genoscope - CEA"/>
            <person name="William W."/>
        </authorList>
    </citation>
    <scope>NUCLEOTIDE SEQUENCE</scope>
</reference>
<keyword evidence="2" id="KW-0805">Transcription regulation</keyword>
<dbReference type="PROSITE" id="PS51257">
    <property type="entry name" value="PROKAR_LIPOPROTEIN"/>
    <property type="match status" value="1"/>
</dbReference>
<comment type="caution">
    <text evidence="7">The sequence shown here is derived from an EMBL/GenBank/DDBJ whole genome shotgun (WGS) entry which is preliminary data.</text>
</comment>
<evidence type="ECO:0000256" key="1">
    <source>
        <dbReference type="ARBA" id="ARBA00004123"/>
    </source>
</evidence>
<name>A0A8S1KIC6_9CILI</name>
<feature type="domain" description="Bromodomain associated" evidence="6">
    <location>
        <begin position="14"/>
        <end position="82"/>
    </location>
</feature>
<evidence type="ECO:0000259" key="6">
    <source>
        <dbReference type="Pfam" id="PF07524"/>
    </source>
</evidence>
<evidence type="ECO:0000256" key="2">
    <source>
        <dbReference type="ARBA" id="ARBA00023015"/>
    </source>
</evidence>
<evidence type="ECO:0000313" key="7">
    <source>
        <dbReference type="EMBL" id="CAD8054878.1"/>
    </source>
</evidence>